<feature type="signal peptide" evidence="1">
    <location>
        <begin position="1"/>
        <end position="29"/>
    </location>
</feature>
<name>A0A5J6L1R1_9MICO</name>
<evidence type="ECO:0000313" key="2">
    <source>
        <dbReference type="EMBL" id="QEW02322.1"/>
    </source>
</evidence>
<reference evidence="3" key="1">
    <citation type="submission" date="2019-09" db="EMBL/GenBank/DDBJ databases">
        <title>Mumia zhuanghuii sp. nov. isolated from the intestinal contents of plateau pika (Ochotona curzoniae) in the Qinghai-Tibet plateau of China.</title>
        <authorList>
            <person name="Tian Z."/>
        </authorList>
    </citation>
    <scope>NUCLEOTIDE SEQUENCE [LARGE SCALE GENOMIC DNA]</scope>
    <source>
        <strain evidence="3">L-031</strain>
    </source>
</reference>
<dbReference type="KEGG" id="mlz:F6J85_03900"/>
<dbReference type="RefSeq" id="WP_150923910.1">
    <property type="nucleotide sequence ID" value="NZ_CP044232.1"/>
</dbReference>
<evidence type="ECO:0000256" key="1">
    <source>
        <dbReference type="SAM" id="SignalP"/>
    </source>
</evidence>
<proteinExistence type="predicted"/>
<dbReference type="EMBL" id="CP044232">
    <property type="protein sequence ID" value="QEW02322.1"/>
    <property type="molecule type" value="Genomic_DNA"/>
</dbReference>
<feature type="chain" id="PRO_5023882114" evidence="1">
    <location>
        <begin position="30"/>
        <end position="335"/>
    </location>
</feature>
<organism evidence="2 3">
    <name type="scientific">Microbacterium lushaniae</name>
    <dbReference type="NCBI Taxonomy" id="2614639"/>
    <lineage>
        <taxon>Bacteria</taxon>
        <taxon>Bacillati</taxon>
        <taxon>Actinomycetota</taxon>
        <taxon>Actinomycetes</taxon>
        <taxon>Micrococcales</taxon>
        <taxon>Microbacteriaceae</taxon>
        <taxon>Microbacterium</taxon>
    </lineage>
</organism>
<evidence type="ECO:0000313" key="3">
    <source>
        <dbReference type="Proteomes" id="UP000325516"/>
    </source>
</evidence>
<keyword evidence="1" id="KW-0732">Signal</keyword>
<dbReference type="Proteomes" id="UP000325516">
    <property type="component" value="Chromosome"/>
</dbReference>
<gene>
    <name evidence="2" type="ORF">F6J85_03900</name>
</gene>
<protein>
    <submittedName>
        <fullName evidence="2">Uncharacterized protein</fullName>
    </submittedName>
</protein>
<dbReference type="AlphaFoldDB" id="A0A5J6L1R1"/>
<keyword evidence="3" id="KW-1185">Reference proteome</keyword>
<accession>A0A5J6L1R1</accession>
<sequence>MPRSPLRIVGAAAAFLVCMGLGATSVAAAAPEDPAADSGVIEIPYGEPVDVRPSAGWTLDCAGVGSLDGVEVACTDEGVTLSAPYAPDHPEQVLVVPLRAGSAAAEVRYRVRLGPPAAPEIGASDIDVPLPVGRQSLIPLTLLELTCVLCADARVEIGEVLPASALVGVGPAHLAVRPAEAGPITVKMTVTDDAGQSVDAELTLAAVAATDGGPVAVHVSGPELRPVAELVAGDDVTVSCLALSPRLSCGPDGELTLAGESDAAVQAAFRVIDADGRQSLGSITVGPELPAAPVAPLWADSADLGIVVPVPPEEDSTAPSLLTPLARILQEVPAS</sequence>